<dbReference type="AlphaFoldDB" id="A0A645IS89"/>
<evidence type="ECO:0000313" key="1">
    <source>
        <dbReference type="EMBL" id="MPN50073.1"/>
    </source>
</evidence>
<sequence length="81" mass="9104">MCLPAPDTYFFMNILSVKAWTTPPLLPAHRVPSVTAMENIESKLLMSCQSPLVLLNFLLTVFGFLQKNIPLELVPIHKLPL</sequence>
<gene>
    <name evidence="1" type="ORF">SDC9_197699</name>
</gene>
<proteinExistence type="predicted"/>
<comment type="caution">
    <text evidence="1">The sequence shown here is derived from an EMBL/GenBank/DDBJ whole genome shotgun (WGS) entry which is preliminary data.</text>
</comment>
<name>A0A645IS89_9ZZZZ</name>
<protein>
    <submittedName>
        <fullName evidence="1">Uncharacterized protein</fullName>
    </submittedName>
</protein>
<accession>A0A645IS89</accession>
<dbReference type="EMBL" id="VSSQ01113904">
    <property type="protein sequence ID" value="MPN50073.1"/>
    <property type="molecule type" value="Genomic_DNA"/>
</dbReference>
<organism evidence="1">
    <name type="scientific">bioreactor metagenome</name>
    <dbReference type="NCBI Taxonomy" id="1076179"/>
    <lineage>
        <taxon>unclassified sequences</taxon>
        <taxon>metagenomes</taxon>
        <taxon>ecological metagenomes</taxon>
    </lineage>
</organism>
<reference evidence="1" key="1">
    <citation type="submission" date="2019-08" db="EMBL/GenBank/DDBJ databases">
        <authorList>
            <person name="Kucharzyk K."/>
            <person name="Murdoch R.W."/>
            <person name="Higgins S."/>
            <person name="Loffler F."/>
        </authorList>
    </citation>
    <scope>NUCLEOTIDE SEQUENCE</scope>
</reference>